<name>A0A086ZDW1_9BIFI</name>
<dbReference type="eggNOG" id="COG1501">
    <property type="taxonomic scope" value="Bacteria"/>
</dbReference>
<comment type="similarity">
    <text evidence="1 4">Belongs to the glycosyl hydrolase 27 family.</text>
</comment>
<dbReference type="GO" id="GO:0004557">
    <property type="term" value="F:alpha-galactosidase activity"/>
    <property type="evidence" value="ECO:0007669"/>
    <property type="project" value="UniProtKB-EC"/>
</dbReference>
<dbReference type="InterPro" id="IPR017853">
    <property type="entry name" value="GH"/>
</dbReference>
<dbReference type="PRINTS" id="PR00740">
    <property type="entry name" value="GLHYDRLASE27"/>
</dbReference>
<comment type="caution">
    <text evidence="5">The sequence shown here is derived from an EMBL/GenBank/DDBJ whole genome shotgun (WGS) entry which is preliminary data.</text>
</comment>
<proteinExistence type="inferred from homology"/>
<dbReference type="PANTHER" id="PTHR11452">
    <property type="entry name" value="ALPHA-GALACTOSIDASE/ALPHA-N-ACETYLGALACTOSAMINIDASE"/>
    <property type="match status" value="1"/>
</dbReference>
<evidence type="ECO:0000256" key="4">
    <source>
        <dbReference type="RuleBase" id="RU361168"/>
    </source>
</evidence>
<dbReference type="CDD" id="cd14792">
    <property type="entry name" value="GH27"/>
    <property type="match status" value="1"/>
</dbReference>
<dbReference type="EC" id="3.2.1.22" evidence="4"/>
<protein>
    <recommendedName>
        <fullName evidence="4">Alpha-galactosidase</fullName>
        <ecNumber evidence="4">3.2.1.22</ecNumber>
    </recommendedName>
    <alternativeName>
        <fullName evidence="4">Melibiase</fullName>
    </alternativeName>
</protein>
<keyword evidence="4" id="KW-1015">Disulfide bond</keyword>
<dbReference type="SUPFAM" id="SSF51445">
    <property type="entry name" value="(Trans)glycosidases"/>
    <property type="match status" value="1"/>
</dbReference>
<gene>
    <name evidence="5" type="ORF">BBOH_1433</name>
</gene>
<dbReference type="AlphaFoldDB" id="A0A086ZDW1"/>
<organism evidence="5 6">
    <name type="scientific">Bifidobacterium bohemicum DSM 22767</name>
    <dbReference type="NCBI Taxonomy" id="1437606"/>
    <lineage>
        <taxon>Bacteria</taxon>
        <taxon>Bacillati</taxon>
        <taxon>Actinomycetota</taxon>
        <taxon>Actinomycetes</taxon>
        <taxon>Bifidobacteriales</taxon>
        <taxon>Bifidobacteriaceae</taxon>
        <taxon>Bifidobacterium</taxon>
    </lineage>
</organism>
<dbReference type="Gene3D" id="3.20.20.70">
    <property type="entry name" value="Aldolase class I"/>
    <property type="match status" value="1"/>
</dbReference>
<sequence>MFDDEGVDMVLINNFDNALRPPMGWNSWDSYGSSLTEGELMSNAEFMAARLKAFGWDTVVVDIDWYDPTAAAHNYNVGAPLVLDEYGRQMPDTGRFPSAADGHGFASIASRVHELGLKFGLHMMRGIPKLAVERNLPVKDTQYTAKDVADLDHVCVWNPDNYGLNQSHPGAQAWYDAQVDQFAAWGVDFLKMDDMQTPFHDDEIEAYHRAIAKAEHVHGHPISLSLSPGQWNNTTYVDFLRGNAQMWRISDDLWDRWDDVYQQFSRLARWAPLQQTGHWADADMLPLGHIGLRAHVGADRDSRLTHDERRTLLTLWAMGRSPLMVGGDLPTSTPETIAMLANPALREVTAGSTHNREVARERIYAQGYDHPESYRGDLIVWAADAADWADGTVSAHPNGRYAAIFWTGDDDYELEGHVELKALVGLDRANEPWCLTDLFEDVKDGGRSSASDGAGSSTHVASIDGEGRDRVIRGVVPSHGVLWFALDNA</sequence>
<dbReference type="STRING" id="1437606.BBOH_1433"/>
<comment type="catalytic activity">
    <reaction evidence="4">
        <text>Hydrolysis of terminal, non-reducing alpha-D-galactose residues in alpha-D-galactosides, including galactose oligosaccharides, galactomannans and galactolipids.</text>
        <dbReference type="EC" id="3.2.1.22"/>
    </reaction>
</comment>
<dbReference type="Proteomes" id="UP000029096">
    <property type="component" value="Unassembled WGS sequence"/>
</dbReference>
<reference evidence="5 6" key="1">
    <citation type="submission" date="2014-03" db="EMBL/GenBank/DDBJ databases">
        <title>Genomics of Bifidobacteria.</title>
        <authorList>
            <person name="Ventura M."/>
            <person name="Milani C."/>
            <person name="Lugli G.A."/>
        </authorList>
    </citation>
    <scope>NUCLEOTIDE SEQUENCE [LARGE SCALE GENOMIC DNA]</scope>
    <source>
        <strain evidence="5 6">DSM 22767</strain>
    </source>
</reference>
<dbReference type="InterPro" id="IPR013785">
    <property type="entry name" value="Aldolase_TIM"/>
</dbReference>
<evidence type="ECO:0000256" key="1">
    <source>
        <dbReference type="ARBA" id="ARBA00009743"/>
    </source>
</evidence>
<dbReference type="PANTHER" id="PTHR11452:SF42">
    <property type="entry name" value="ALPHA-GALACTOSIDASE"/>
    <property type="match status" value="1"/>
</dbReference>
<evidence type="ECO:0000313" key="5">
    <source>
        <dbReference type="EMBL" id="KFI44711.1"/>
    </source>
</evidence>
<evidence type="ECO:0000256" key="2">
    <source>
        <dbReference type="ARBA" id="ARBA00022801"/>
    </source>
</evidence>
<dbReference type="EMBL" id="JGYP01000005">
    <property type="protein sequence ID" value="KFI44711.1"/>
    <property type="molecule type" value="Genomic_DNA"/>
</dbReference>
<evidence type="ECO:0000256" key="3">
    <source>
        <dbReference type="ARBA" id="ARBA00023295"/>
    </source>
</evidence>
<keyword evidence="3 4" id="KW-0326">Glycosidase</keyword>
<dbReference type="InterPro" id="IPR002241">
    <property type="entry name" value="Glyco_hydro_27"/>
</dbReference>
<accession>A0A086ZDW1</accession>
<keyword evidence="2 4" id="KW-0378">Hydrolase</keyword>
<keyword evidence="6" id="KW-1185">Reference proteome</keyword>
<evidence type="ECO:0000313" key="6">
    <source>
        <dbReference type="Proteomes" id="UP000029096"/>
    </source>
</evidence>
<dbReference type="Pfam" id="PF16499">
    <property type="entry name" value="Melibiase_2"/>
    <property type="match status" value="1"/>
</dbReference>
<dbReference type="GO" id="GO:0005975">
    <property type="term" value="P:carbohydrate metabolic process"/>
    <property type="evidence" value="ECO:0007669"/>
    <property type="project" value="InterPro"/>
</dbReference>